<reference evidence="2 3" key="1">
    <citation type="submission" date="2024-01" db="EMBL/GenBank/DDBJ databases">
        <title>Seven novel Bacillus-like species.</title>
        <authorList>
            <person name="Liu G."/>
        </authorList>
    </citation>
    <scope>NUCLEOTIDE SEQUENCE [LARGE SCALE GENOMIC DNA]</scope>
    <source>
        <strain evidence="2 3">FJAT-51614</strain>
    </source>
</reference>
<dbReference type="InterPro" id="IPR000182">
    <property type="entry name" value="GNAT_dom"/>
</dbReference>
<protein>
    <submittedName>
        <fullName evidence="2">GNAT family N-acetyltransferase</fullName>
    </submittedName>
</protein>
<dbReference type="PANTHER" id="PTHR43792">
    <property type="entry name" value="GNAT FAMILY, PUTATIVE (AFU_ORTHOLOGUE AFUA_3G00765)-RELATED-RELATED"/>
    <property type="match status" value="1"/>
</dbReference>
<accession>A0ABU8F2U8</accession>
<proteinExistence type="predicted"/>
<dbReference type="PANTHER" id="PTHR43792:SF1">
    <property type="entry name" value="N-ACETYLTRANSFERASE DOMAIN-CONTAINING PROTEIN"/>
    <property type="match status" value="1"/>
</dbReference>
<name>A0ABU8F2U8_9BACI</name>
<dbReference type="EMBL" id="JBAWSY010000003">
    <property type="protein sequence ID" value="MEI4769336.1"/>
    <property type="molecule type" value="Genomic_DNA"/>
</dbReference>
<evidence type="ECO:0000259" key="1">
    <source>
        <dbReference type="PROSITE" id="PS51186"/>
    </source>
</evidence>
<dbReference type="PROSITE" id="PS51186">
    <property type="entry name" value="GNAT"/>
    <property type="match status" value="1"/>
</dbReference>
<dbReference type="SUPFAM" id="SSF55729">
    <property type="entry name" value="Acyl-CoA N-acyltransferases (Nat)"/>
    <property type="match status" value="1"/>
</dbReference>
<comment type="caution">
    <text evidence="2">The sequence shown here is derived from an EMBL/GenBank/DDBJ whole genome shotgun (WGS) entry which is preliminary data.</text>
</comment>
<evidence type="ECO:0000313" key="2">
    <source>
        <dbReference type="EMBL" id="MEI4769336.1"/>
    </source>
</evidence>
<feature type="domain" description="N-acetyltransferase" evidence="1">
    <location>
        <begin position="1"/>
        <end position="169"/>
    </location>
</feature>
<sequence>MKIIIETDRLYLCVFEDSQIESAKNFWGDKEVMALCDGPTPHELLLKVIEGYRKCHDVKGLSVYAVILKETKEVIGCAGFNIVSSMEEVELIYHFIKSAWGKGYASEAATACLELVKSHGKVQKIIASASPENIGSLKILEKIGFTFKGMKWFDDTQQDEHFYEYIITSS</sequence>
<keyword evidence="3" id="KW-1185">Reference proteome</keyword>
<evidence type="ECO:0000313" key="3">
    <source>
        <dbReference type="Proteomes" id="UP001364890"/>
    </source>
</evidence>
<gene>
    <name evidence="2" type="ORF">WAX74_06710</name>
</gene>
<dbReference type="Gene3D" id="3.40.630.30">
    <property type="match status" value="1"/>
</dbReference>
<dbReference type="InterPro" id="IPR051531">
    <property type="entry name" value="N-acetyltransferase"/>
</dbReference>
<dbReference type="InterPro" id="IPR016181">
    <property type="entry name" value="Acyl_CoA_acyltransferase"/>
</dbReference>
<organism evidence="2 3">
    <name type="scientific">Psychrobacillus mangrovi</name>
    <dbReference type="NCBI Taxonomy" id="3117745"/>
    <lineage>
        <taxon>Bacteria</taxon>
        <taxon>Bacillati</taxon>
        <taxon>Bacillota</taxon>
        <taxon>Bacilli</taxon>
        <taxon>Bacillales</taxon>
        <taxon>Bacillaceae</taxon>
        <taxon>Psychrobacillus</taxon>
    </lineage>
</organism>
<dbReference type="RefSeq" id="WP_336496892.1">
    <property type="nucleotide sequence ID" value="NZ_JBAWSY010000003.1"/>
</dbReference>
<dbReference type="Proteomes" id="UP001364890">
    <property type="component" value="Unassembled WGS sequence"/>
</dbReference>
<dbReference type="Pfam" id="PF13302">
    <property type="entry name" value="Acetyltransf_3"/>
    <property type="match status" value="1"/>
</dbReference>